<feature type="region of interest" description="Disordered" evidence="1">
    <location>
        <begin position="1"/>
        <end position="44"/>
    </location>
</feature>
<proteinExistence type="predicted"/>
<dbReference type="AlphaFoldDB" id="A0A1I1ZKZ9"/>
<sequence length="69" mass="7192">MRVGPALGHGPAQAQLRPPPPARARGAAGGEEEKGEKGQASLWTSRTDTFEVLATPRLTLGWSSAAMPL</sequence>
<evidence type="ECO:0000313" key="2">
    <source>
        <dbReference type="EMBL" id="SFE32282.1"/>
    </source>
</evidence>
<reference evidence="2 3" key="1">
    <citation type="submission" date="2016-10" db="EMBL/GenBank/DDBJ databases">
        <authorList>
            <person name="de Groot N.N."/>
        </authorList>
    </citation>
    <scope>NUCLEOTIDE SEQUENCE [LARGE SCALE GENOMIC DNA]</scope>
    <source>
        <strain evidence="2 3">CGMCC 4.3510</strain>
    </source>
</reference>
<accession>A0A1I1ZKZ9</accession>
<protein>
    <submittedName>
        <fullName evidence="2">Uncharacterized protein</fullName>
    </submittedName>
</protein>
<gene>
    <name evidence="2" type="ORF">SAMN05216251_102490</name>
</gene>
<evidence type="ECO:0000313" key="3">
    <source>
        <dbReference type="Proteomes" id="UP000199323"/>
    </source>
</evidence>
<keyword evidence="3" id="KW-1185">Reference proteome</keyword>
<name>A0A1I1ZKZ9_9ACTN</name>
<dbReference type="Proteomes" id="UP000199323">
    <property type="component" value="Unassembled WGS sequence"/>
</dbReference>
<dbReference type="EMBL" id="FONG01000002">
    <property type="protein sequence ID" value="SFE32282.1"/>
    <property type="molecule type" value="Genomic_DNA"/>
</dbReference>
<evidence type="ECO:0000256" key="1">
    <source>
        <dbReference type="SAM" id="MobiDB-lite"/>
    </source>
</evidence>
<organism evidence="2 3">
    <name type="scientific">Actinacidiphila alni</name>
    <dbReference type="NCBI Taxonomy" id="380248"/>
    <lineage>
        <taxon>Bacteria</taxon>
        <taxon>Bacillati</taxon>
        <taxon>Actinomycetota</taxon>
        <taxon>Actinomycetes</taxon>
        <taxon>Kitasatosporales</taxon>
        <taxon>Streptomycetaceae</taxon>
        <taxon>Actinacidiphila</taxon>
    </lineage>
</organism>